<keyword evidence="1" id="KW-0732">Signal</keyword>
<reference evidence="4 5" key="1">
    <citation type="submission" date="2018-08" db="EMBL/GenBank/DDBJ databases">
        <title>A genome reference for cultivated species of the human gut microbiota.</title>
        <authorList>
            <person name="Zou Y."/>
            <person name="Xue W."/>
            <person name="Luo G."/>
        </authorList>
    </citation>
    <scope>NUCLEOTIDE SEQUENCE [LARGE SCALE GENOMIC DNA]</scope>
    <source>
        <strain evidence="2 4">AF19-4AC</strain>
        <strain evidence="3 5">AM40-15AC</strain>
    </source>
</reference>
<organism evidence="3 5">
    <name type="scientific">Dorea formicigenerans</name>
    <dbReference type="NCBI Taxonomy" id="39486"/>
    <lineage>
        <taxon>Bacteria</taxon>
        <taxon>Bacillati</taxon>
        <taxon>Bacillota</taxon>
        <taxon>Clostridia</taxon>
        <taxon>Lachnospirales</taxon>
        <taxon>Lachnospiraceae</taxon>
        <taxon>Dorea</taxon>
    </lineage>
</organism>
<evidence type="ECO:0008006" key="6">
    <source>
        <dbReference type="Google" id="ProtNLM"/>
    </source>
</evidence>
<evidence type="ECO:0000313" key="3">
    <source>
        <dbReference type="EMBL" id="RHB40576.1"/>
    </source>
</evidence>
<feature type="signal peptide" evidence="1">
    <location>
        <begin position="1"/>
        <end position="23"/>
    </location>
</feature>
<feature type="chain" id="PRO_5038236928" description="BIG2 domain-containing protein" evidence="1">
    <location>
        <begin position="24"/>
        <end position="432"/>
    </location>
</feature>
<dbReference type="AlphaFoldDB" id="A0A413W3X0"/>
<dbReference type="Proteomes" id="UP000284883">
    <property type="component" value="Unassembled WGS sequence"/>
</dbReference>
<dbReference type="Proteomes" id="UP000283630">
    <property type="component" value="Unassembled WGS sequence"/>
</dbReference>
<evidence type="ECO:0000313" key="5">
    <source>
        <dbReference type="Proteomes" id="UP000284883"/>
    </source>
</evidence>
<sequence length="432" mass="48540">MKRKWTLLFMTMAIMLCIMGCSSVPKEKDIKEDIIKASSSTPNLLSKGEKITDFEIKDRETDKKQKYDHAICEVVTEKENVSYTKEVEVTYYKYDKGWSLSDISVNDSKEWTIAPTKGVNKKQIIASLVSRDVKTDGGAWTIEDGEISDVTIKQQDTDIAKGTDKVTVKVNLKGMVESATGIVKAEYTFDKEWKLKNIENQNDFKVKDDPNKALKIDETGLIQALAGKVITVGEQKNDLGGGFYIIDNSMKQEIEINPDEISEFSINREEKYDKGTEYTYECSCKLTKADVKYTLQIKYYYDYGNEWKEPTIDITPVVNAEDINLSGKWIGTYNGAGDDGSVELNITSDDGKNYSGTYSYTPNESYGHAGSYNVSGTFGDTMQLTLTAGDWISKPDKPLSIEKQDVTVRYYIDDSKLKGTGQSGYPFEVSKE</sequence>
<comment type="caution">
    <text evidence="3">The sequence shown here is derived from an EMBL/GenBank/DDBJ whole genome shotgun (WGS) entry which is preliminary data.</text>
</comment>
<evidence type="ECO:0000313" key="2">
    <source>
        <dbReference type="EMBL" id="RGT12131.1"/>
    </source>
</evidence>
<name>A0A413W3X0_9FIRM</name>
<proteinExistence type="predicted"/>
<dbReference type="EMBL" id="QRWH01000001">
    <property type="protein sequence ID" value="RGT12131.1"/>
    <property type="molecule type" value="Genomic_DNA"/>
</dbReference>
<dbReference type="EMBL" id="QSGQ01000003">
    <property type="protein sequence ID" value="RHB40576.1"/>
    <property type="molecule type" value="Genomic_DNA"/>
</dbReference>
<dbReference type="RefSeq" id="WP_118000873.1">
    <property type="nucleotide sequence ID" value="NZ_QRWH01000001.1"/>
</dbReference>
<accession>A0A413W3X0</accession>
<evidence type="ECO:0000313" key="4">
    <source>
        <dbReference type="Proteomes" id="UP000283630"/>
    </source>
</evidence>
<evidence type="ECO:0000256" key="1">
    <source>
        <dbReference type="SAM" id="SignalP"/>
    </source>
</evidence>
<gene>
    <name evidence="3" type="ORF">DW885_05755</name>
    <name evidence="2" type="ORF">DWX53_00805</name>
</gene>
<protein>
    <recommendedName>
        <fullName evidence="6">BIG2 domain-containing protein</fullName>
    </recommendedName>
</protein>